<feature type="transmembrane region" description="Helical" evidence="1">
    <location>
        <begin position="184"/>
        <end position="207"/>
    </location>
</feature>
<reference evidence="2" key="1">
    <citation type="submission" date="2020-02" db="EMBL/GenBank/DDBJ databases">
        <authorList>
            <person name="Meier V. D."/>
        </authorList>
    </citation>
    <scope>NUCLEOTIDE SEQUENCE</scope>
    <source>
        <strain evidence="2">AVDCRST_MAG11</strain>
    </source>
</reference>
<gene>
    <name evidence="2" type="ORF">AVDCRST_MAG11-1100</name>
</gene>
<evidence type="ECO:0000256" key="1">
    <source>
        <dbReference type="SAM" id="Phobius"/>
    </source>
</evidence>
<accession>A0A6J4KG56</accession>
<keyword evidence="1" id="KW-0472">Membrane</keyword>
<dbReference type="AlphaFoldDB" id="A0A6J4KG56"/>
<sequence>MESRSIPRPFGARAEQAAAAVSPAVAADAAAATWPLVATVFAATSIVLGLIWDISWHITIGRDTFWTPAHMGIYVGGTTAGLANGLLVLKTTFAGSEAERARSVRFWGFRGPLAAWVSIWGAGAMLTSAPFDDWWHAAYGLDVEILSPPHTVLLIGILFVIAGACIAALTAQNRAELSGDPRAATYRVVFAYAMGLLLTLGALAVWTETRPHLGHASRMYLYAAFPFPLFLAAALGGSRLRWPATTVALVYSAVWLTMAWLLAPWPAAPKLGPIWQPVTHMVTLGFPLLLVVPAFAFDLLARAGRGWPRWALALALGVAFVATMVAVHWPFSAFLLSDAARNDLFFGDHLPYSVPQTFAWARGEFLDLDGSAGARLRGLAIATGVAALSARLGLGWGAWMRRVRR</sequence>
<evidence type="ECO:0000313" key="2">
    <source>
        <dbReference type="EMBL" id="CAA9305064.1"/>
    </source>
</evidence>
<feature type="transmembrane region" description="Helical" evidence="1">
    <location>
        <begin position="32"/>
        <end position="52"/>
    </location>
</feature>
<feature type="transmembrane region" description="Helical" evidence="1">
    <location>
        <begin position="378"/>
        <end position="399"/>
    </location>
</feature>
<feature type="transmembrane region" description="Helical" evidence="1">
    <location>
        <begin position="248"/>
        <end position="268"/>
    </location>
</feature>
<proteinExistence type="predicted"/>
<protein>
    <submittedName>
        <fullName evidence="2">Uncharacterized protein</fullName>
    </submittedName>
</protein>
<dbReference type="EMBL" id="CADCTU010000249">
    <property type="protein sequence ID" value="CAA9305064.1"/>
    <property type="molecule type" value="Genomic_DNA"/>
</dbReference>
<feature type="transmembrane region" description="Helical" evidence="1">
    <location>
        <begin position="219"/>
        <end position="236"/>
    </location>
</feature>
<keyword evidence="1" id="KW-1133">Transmembrane helix</keyword>
<organism evidence="2">
    <name type="scientific">uncultured Gemmatimonadaceae bacterium</name>
    <dbReference type="NCBI Taxonomy" id="246130"/>
    <lineage>
        <taxon>Bacteria</taxon>
        <taxon>Pseudomonadati</taxon>
        <taxon>Gemmatimonadota</taxon>
        <taxon>Gemmatimonadia</taxon>
        <taxon>Gemmatimonadales</taxon>
        <taxon>Gemmatimonadaceae</taxon>
        <taxon>environmental samples</taxon>
    </lineage>
</organism>
<name>A0A6J4KG56_9BACT</name>
<feature type="transmembrane region" description="Helical" evidence="1">
    <location>
        <begin position="280"/>
        <end position="300"/>
    </location>
</feature>
<feature type="transmembrane region" description="Helical" evidence="1">
    <location>
        <begin position="72"/>
        <end position="93"/>
    </location>
</feature>
<keyword evidence="1" id="KW-0812">Transmembrane</keyword>
<feature type="transmembrane region" description="Helical" evidence="1">
    <location>
        <begin position="113"/>
        <end position="131"/>
    </location>
</feature>
<feature type="transmembrane region" description="Helical" evidence="1">
    <location>
        <begin position="312"/>
        <end position="331"/>
    </location>
</feature>
<feature type="transmembrane region" description="Helical" evidence="1">
    <location>
        <begin position="151"/>
        <end position="172"/>
    </location>
</feature>